<dbReference type="Proteomes" id="UP000076722">
    <property type="component" value="Unassembled WGS sequence"/>
</dbReference>
<name>A0A164ZXJ3_9AGAM</name>
<feature type="compositionally biased region" description="Polar residues" evidence="1">
    <location>
        <begin position="273"/>
        <end position="286"/>
    </location>
</feature>
<feature type="region of interest" description="Disordered" evidence="1">
    <location>
        <begin position="844"/>
        <end position="906"/>
    </location>
</feature>
<feature type="compositionally biased region" description="Basic and acidic residues" evidence="1">
    <location>
        <begin position="882"/>
        <end position="894"/>
    </location>
</feature>
<protein>
    <submittedName>
        <fullName evidence="3">Uncharacterized protein</fullName>
    </submittedName>
</protein>
<feature type="region of interest" description="Disordered" evidence="1">
    <location>
        <begin position="481"/>
        <end position="511"/>
    </location>
</feature>
<feature type="region of interest" description="Disordered" evidence="1">
    <location>
        <begin position="333"/>
        <end position="352"/>
    </location>
</feature>
<dbReference type="STRING" id="1314777.A0A164ZXJ3"/>
<organism evidence="3 4">
    <name type="scientific">Sistotremastrum niveocremeum HHB9708</name>
    <dbReference type="NCBI Taxonomy" id="1314777"/>
    <lineage>
        <taxon>Eukaryota</taxon>
        <taxon>Fungi</taxon>
        <taxon>Dikarya</taxon>
        <taxon>Basidiomycota</taxon>
        <taxon>Agaricomycotina</taxon>
        <taxon>Agaricomycetes</taxon>
        <taxon>Sistotremastrales</taxon>
        <taxon>Sistotremastraceae</taxon>
        <taxon>Sertulicium</taxon>
        <taxon>Sertulicium niveocremeum</taxon>
    </lineage>
</organism>
<dbReference type="AlphaFoldDB" id="A0A164ZXJ3"/>
<evidence type="ECO:0000313" key="4">
    <source>
        <dbReference type="Proteomes" id="UP000076722"/>
    </source>
</evidence>
<dbReference type="PANTHER" id="PTHR23159:SF31">
    <property type="entry name" value="CENTROSOME-ASSOCIATED PROTEIN CEP250 ISOFORM X1"/>
    <property type="match status" value="1"/>
</dbReference>
<feature type="compositionally biased region" description="Low complexity" evidence="1">
    <location>
        <begin position="256"/>
        <end position="272"/>
    </location>
</feature>
<feature type="region of interest" description="Disordered" evidence="1">
    <location>
        <begin position="991"/>
        <end position="1021"/>
    </location>
</feature>
<feature type="transmembrane region" description="Helical" evidence="2">
    <location>
        <begin position="34"/>
        <end position="50"/>
    </location>
</feature>
<feature type="region of interest" description="Disordered" evidence="1">
    <location>
        <begin position="75"/>
        <end position="110"/>
    </location>
</feature>
<evidence type="ECO:0000256" key="1">
    <source>
        <dbReference type="SAM" id="MobiDB-lite"/>
    </source>
</evidence>
<evidence type="ECO:0000313" key="3">
    <source>
        <dbReference type="EMBL" id="KZS98201.1"/>
    </source>
</evidence>
<sequence>MGLAVGGLGVFSLHGLSLNDSANAFSSDGIKSTVFFFVFAIVLLVIAYLTRPDEASFRRFLTELSFRHHITRLTSTDDPQSSDTSHGLTKPPHSASHRPDPPLIPRTHNPLSPELCNSHQPFQFSSRASVSLRTPNHVFRSFIFFTVAVVSPLTPPSVVPGTAASVKDGNTQATTQSIAGSWFIGAFNLWWMGGKVVARNRGTMSLRSRKGEEVIGVVPSRTGLLTFRSLDTEDASDAFKYLPEPFHNNNSSTKVNLRNRSSSRSGLNSANNPSHTHNGNGQQSPYYNRRDTSGAQGQSQATQTPPQRSNTPPPLPKSASLPLHANRITSDYHQAPTASAEARSALSPANPATATATASTALASSPLVVPSPVRHRTSSDTLGISHHNTTTSLSNASTTDANSHGHGTAAANSTIIPETSPVIDELMVQLSASQNSVKDVRAQLTSVENASAASRAVLEREVEEQRAKKRAEDAARAELRARTKSLDEERRSAEAAKREGEKKLKNAHNKREEVERRITGLNKEIERLMTKIEEEEKSVLRSGIEASGAEKELEEKIREKKKELEVAEKVLGALNERARELDAKLAEERKIVQAARDRAAERKKTRGRAGKPHQPAASLPWPPPIVPPPLPVEHLPPPGISILERPALSLPAARSRSMHVGSPEHSPPLQHHLSLNGISNTGYILNGNGSSNVGSPQFAHFNDSDPAFQRHVPRFFPFGDSDSITANLSSQPHSIVVSPTTAESPGLLSPLSTSLIPSSLIQSMNDVHEVPQQRYEPNSHSPYFAPGPYMPSSHNHLLERTGSDLISDEYGSYDADEYMRSSRQDQLDAQRAAVRNVYGLTIGDSHPDVNAAIGDHLGPGGNDDGSESGSAKSRRWFSPGSLREKEKEKDNAKDKPKKGLNPDAKVFKFTRGRSILQSLNPGLINGPTTSLNDETSPPAPATSFKHPALVPRTVTAPAPPVPQTPMSAFFSSLRAFQPSPAEREALRRALGGSANTSLERISSRGSHGENPSPTSPHFRNAGVVMRPANHGASASVNDLHTALGSHAMLSPWPSTTSEVSIASLPPTKKSFKFNPWASDKKEGDE</sequence>
<feature type="compositionally biased region" description="Low complexity" evidence="1">
    <location>
        <begin position="75"/>
        <end position="85"/>
    </location>
</feature>
<feature type="region of interest" description="Disordered" evidence="1">
    <location>
        <begin position="367"/>
        <end position="411"/>
    </location>
</feature>
<evidence type="ECO:0000256" key="2">
    <source>
        <dbReference type="SAM" id="Phobius"/>
    </source>
</evidence>
<reference evidence="3 4" key="1">
    <citation type="journal article" date="2016" name="Mol. Biol. Evol.">
        <title>Comparative Genomics of Early-Diverging Mushroom-Forming Fungi Provides Insights into the Origins of Lignocellulose Decay Capabilities.</title>
        <authorList>
            <person name="Nagy L.G."/>
            <person name="Riley R."/>
            <person name="Tritt A."/>
            <person name="Adam C."/>
            <person name="Daum C."/>
            <person name="Floudas D."/>
            <person name="Sun H."/>
            <person name="Yadav J.S."/>
            <person name="Pangilinan J."/>
            <person name="Larsson K.H."/>
            <person name="Matsuura K."/>
            <person name="Barry K."/>
            <person name="Labutti K."/>
            <person name="Kuo R."/>
            <person name="Ohm R.A."/>
            <person name="Bhattacharya S.S."/>
            <person name="Shirouzu T."/>
            <person name="Yoshinaga Y."/>
            <person name="Martin F.M."/>
            <person name="Grigoriev I.V."/>
            <person name="Hibbett D.S."/>
        </authorList>
    </citation>
    <scope>NUCLEOTIDE SEQUENCE [LARGE SCALE GENOMIC DNA]</scope>
    <source>
        <strain evidence="3 4">HHB9708</strain>
    </source>
</reference>
<feature type="region of interest" description="Disordered" evidence="1">
    <location>
        <begin position="1050"/>
        <end position="1085"/>
    </location>
</feature>
<feature type="compositionally biased region" description="Polar residues" evidence="1">
    <location>
        <begin position="293"/>
        <end position="310"/>
    </location>
</feature>
<dbReference type="PANTHER" id="PTHR23159">
    <property type="entry name" value="CENTROSOMAL PROTEIN 2"/>
    <property type="match status" value="1"/>
</dbReference>
<keyword evidence="2" id="KW-0812">Transmembrane</keyword>
<keyword evidence="2" id="KW-1133">Transmembrane helix</keyword>
<feature type="compositionally biased region" description="Low complexity" evidence="1">
    <location>
        <begin position="385"/>
        <end position="402"/>
    </location>
</feature>
<feature type="region of interest" description="Disordered" evidence="1">
    <location>
        <begin position="597"/>
        <end position="623"/>
    </location>
</feature>
<feature type="region of interest" description="Disordered" evidence="1">
    <location>
        <begin position="918"/>
        <end position="940"/>
    </location>
</feature>
<proteinExistence type="predicted"/>
<feature type="transmembrane region" description="Helical" evidence="2">
    <location>
        <begin position="178"/>
        <end position="198"/>
    </location>
</feature>
<feature type="compositionally biased region" description="Polar residues" evidence="1">
    <location>
        <begin position="993"/>
        <end position="1017"/>
    </location>
</feature>
<gene>
    <name evidence="3" type="ORF">SISNIDRAFT_480972</name>
</gene>
<dbReference type="OrthoDB" id="2548929at2759"/>
<accession>A0A164ZXJ3</accession>
<keyword evidence="2" id="KW-0472">Membrane</keyword>
<feature type="region of interest" description="Disordered" evidence="1">
    <location>
        <begin position="243"/>
        <end position="321"/>
    </location>
</feature>
<feature type="compositionally biased region" description="Polar residues" evidence="1">
    <location>
        <begin position="918"/>
        <end position="935"/>
    </location>
</feature>
<keyword evidence="4" id="KW-1185">Reference proteome</keyword>
<dbReference type="EMBL" id="KV419395">
    <property type="protein sequence ID" value="KZS98201.1"/>
    <property type="molecule type" value="Genomic_DNA"/>
</dbReference>